<dbReference type="EMBL" id="GBRH01219804">
    <property type="protein sequence ID" value="JAD78091.1"/>
    <property type="molecule type" value="Transcribed_RNA"/>
</dbReference>
<reference evidence="1" key="2">
    <citation type="journal article" date="2015" name="Data Brief">
        <title>Shoot transcriptome of the giant reed, Arundo donax.</title>
        <authorList>
            <person name="Barrero R.A."/>
            <person name="Guerrero F.D."/>
            <person name="Moolhuijzen P."/>
            <person name="Goolsby J.A."/>
            <person name="Tidwell J."/>
            <person name="Bellgard S.E."/>
            <person name="Bellgard M.I."/>
        </authorList>
    </citation>
    <scope>NUCLEOTIDE SEQUENCE</scope>
    <source>
        <tissue evidence="1">Shoot tissue taken approximately 20 cm above the soil surface</tissue>
    </source>
</reference>
<accession>A0A0A9CRB8</accession>
<name>A0A0A9CRB8_ARUDO</name>
<evidence type="ECO:0000313" key="1">
    <source>
        <dbReference type="EMBL" id="JAD78091.1"/>
    </source>
</evidence>
<protein>
    <submittedName>
        <fullName evidence="1">Uncharacterized protein</fullName>
    </submittedName>
</protein>
<dbReference type="AlphaFoldDB" id="A0A0A9CRB8"/>
<reference evidence="1" key="1">
    <citation type="submission" date="2014-09" db="EMBL/GenBank/DDBJ databases">
        <authorList>
            <person name="Magalhaes I.L.F."/>
            <person name="Oliveira U."/>
            <person name="Santos F.R."/>
            <person name="Vidigal T.H.D.A."/>
            <person name="Brescovit A.D."/>
            <person name="Santos A.J."/>
        </authorList>
    </citation>
    <scope>NUCLEOTIDE SEQUENCE</scope>
    <source>
        <tissue evidence="1">Shoot tissue taken approximately 20 cm above the soil surface</tissue>
    </source>
</reference>
<sequence length="64" mass="7351">MVTKFLVISLDVDQSGRRCAGRRGGESGTDILEEARSICMLEVVRRRWHESHEPDPRTREEIPS</sequence>
<proteinExistence type="predicted"/>
<organism evidence="1">
    <name type="scientific">Arundo donax</name>
    <name type="common">Giant reed</name>
    <name type="synonym">Donax arundinaceus</name>
    <dbReference type="NCBI Taxonomy" id="35708"/>
    <lineage>
        <taxon>Eukaryota</taxon>
        <taxon>Viridiplantae</taxon>
        <taxon>Streptophyta</taxon>
        <taxon>Embryophyta</taxon>
        <taxon>Tracheophyta</taxon>
        <taxon>Spermatophyta</taxon>
        <taxon>Magnoliopsida</taxon>
        <taxon>Liliopsida</taxon>
        <taxon>Poales</taxon>
        <taxon>Poaceae</taxon>
        <taxon>PACMAD clade</taxon>
        <taxon>Arundinoideae</taxon>
        <taxon>Arundineae</taxon>
        <taxon>Arundo</taxon>
    </lineage>
</organism>